<dbReference type="InterPro" id="IPR036594">
    <property type="entry name" value="Meth_synthase_dom"/>
</dbReference>
<dbReference type="Gene3D" id="1.10.1660.10">
    <property type="match status" value="1"/>
</dbReference>
<dbReference type="Gene3D" id="3.40.50.280">
    <property type="entry name" value="Cobalamin-binding domain"/>
    <property type="match status" value="1"/>
</dbReference>
<keyword evidence="3" id="KW-1185">Reference proteome</keyword>
<dbReference type="CDD" id="cd04762">
    <property type="entry name" value="HTH_MerR-trunc"/>
    <property type="match status" value="1"/>
</dbReference>
<name>A0ABX5YJL5_9PLAN</name>
<dbReference type="Proteomes" id="UP000322887">
    <property type="component" value="Chromosome"/>
</dbReference>
<dbReference type="SUPFAM" id="SSF46955">
    <property type="entry name" value="Putative DNA-binding domain"/>
    <property type="match status" value="1"/>
</dbReference>
<reference evidence="2 3" key="1">
    <citation type="submission" date="2019-08" db="EMBL/GenBank/DDBJ databases">
        <title>Deep-cultivation of Planctomycetes and their phenomic and genomic characterization uncovers novel biology.</title>
        <authorList>
            <person name="Wiegand S."/>
            <person name="Jogler M."/>
            <person name="Boedeker C."/>
            <person name="Pinto D."/>
            <person name="Vollmers J."/>
            <person name="Rivas-Marin E."/>
            <person name="Kohn T."/>
            <person name="Peeters S.H."/>
            <person name="Heuer A."/>
            <person name="Rast P."/>
            <person name="Oberbeckmann S."/>
            <person name="Bunk B."/>
            <person name="Jeske O."/>
            <person name="Meyerdierks A."/>
            <person name="Storesund J.E."/>
            <person name="Kallscheuer N."/>
            <person name="Luecker S."/>
            <person name="Lage O.M."/>
            <person name="Pohl T."/>
            <person name="Merkel B.J."/>
            <person name="Hornburger P."/>
            <person name="Mueller R.-W."/>
            <person name="Bruemmer F."/>
            <person name="Labrenz M."/>
            <person name="Spormann A.M."/>
            <person name="Op den Camp H."/>
            <person name="Overmann J."/>
            <person name="Amann R."/>
            <person name="Jetten M.S.M."/>
            <person name="Mascher T."/>
            <person name="Medema M.H."/>
            <person name="Devos D.P."/>
            <person name="Kaster A.-K."/>
            <person name="Ovreas L."/>
            <person name="Rohde M."/>
            <person name="Galperin M.Y."/>
            <person name="Jogler C."/>
        </authorList>
    </citation>
    <scope>NUCLEOTIDE SEQUENCE [LARGE SCALE GENOMIC DNA]</scope>
    <source>
        <strain evidence="2 3">DSM 8797</strain>
    </source>
</reference>
<dbReference type="InterPro" id="IPR041657">
    <property type="entry name" value="HTH_17"/>
</dbReference>
<accession>A0ABX5YJL5</accession>
<dbReference type="InterPro" id="IPR003759">
    <property type="entry name" value="Cbl-bd_cap"/>
</dbReference>
<dbReference type="Pfam" id="PF02607">
    <property type="entry name" value="B12-binding_2"/>
    <property type="match status" value="1"/>
</dbReference>
<dbReference type="InterPro" id="IPR009061">
    <property type="entry name" value="DNA-bd_dom_put_sf"/>
</dbReference>
<dbReference type="Pfam" id="PF12728">
    <property type="entry name" value="HTH_17"/>
    <property type="match status" value="1"/>
</dbReference>
<proteinExistence type="predicted"/>
<feature type="domain" description="B12-binding" evidence="1">
    <location>
        <begin position="167"/>
        <end position="296"/>
    </location>
</feature>
<evidence type="ECO:0000259" key="1">
    <source>
        <dbReference type="PROSITE" id="PS51332"/>
    </source>
</evidence>
<dbReference type="EMBL" id="CP042910">
    <property type="protein sequence ID" value="QEG15902.1"/>
    <property type="molecule type" value="Genomic_DNA"/>
</dbReference>
<dbReference type="InterPro" id="IPR036724">
    <property type="entry name" value="Cobalamin-bd_sf"/>
</dbReference>
<dbReference type="SUPFAM" id="SSF52242">
    <property type="entry name" value="Cobalamin (vitamin B12)-binding domain"/>
    <property type="match status" value="1"/>
</dbReference>
<dbReference type="InterPro" id="IPR006158">
    <property type="entry name" value="Cobalamin-bd"/>
</dbReference>
<protein>
    <submittedName>
        <fullName evidence="2">Helix-turn-helix domain protein</fullName>
    </submittedName>
</protein>
<dbReference type="PROSITE" id="PS51332">
    <property type="entry name" value="B12_BINDING"/>
    <property type="match status" value="1"/>
</dbReference>
<evidence type="ECO:0000313" key="3">
    <source>
        <dbReference type="Proteomes" id="UP000322887"/>
    </source>
</evidence>
<dbReference type="Gene3D" id="1.10.1240.10">
    <property type="entry name" value="Methionine synthase domain"/>
    <property type="match status" value="1"/>
</dbReference>
<organism evidence="2 3">
    <name type="scientific">Gimesia maris</name>
    <dbReference type="NCBI Taxonomy" id="122"/>
    <lineage>
        <taxon>Bacteria</taxon>
        <taxon>Pseudomonadati</taxon>
        <taxon>Planctomycetota</taxon>
        <taxon>Planctomycetia</taxon>
        <taxon>Planctomycetales</taxon>
        <taxon>Planctomycetaceae</taxon>
        <taxon>Gimesia</taxon>
    </lineage>
</organism>
<evidence type="ECO:0000313" key="2">
    <source>
        <dbReference type="EMBL" id="QEG15902.1"/>
    </source>
</evidence>
<gene>
    <name evidence="2" type="ORF">GmarT_17500</name>
</gene>
<sequence>MVKMSVFLTPKQVSRAIQVSESSVKRWCDKGIIPTQYTAGGHRRIALSELIEFLRSSKHQLVRPEVLGLPSTTGQTVWVIDRAAEQVTEALLKGDEEQCRQIILDLYLAEHCISSICDLVIAKAFSNIGDRWECGKAEVYQERYGCEVSLRVLHELRTLIPNPPADAPVAIGGTPEGDQYSLPTTMVELVLRDSKWNAVSLGTNLPFATLRAAILQHRPRIFWLSVSHIIDDQNFIREYTELYDEFGLDVAFVAGGRGMTESIRQQIQYSAFCDNVRHLESFAQTIKNTTEKNADRNQSL</sequence>